<gene>
    <name evidence="2" type="ORF">SFRICE_017207</name>
</gene>
<protein>
    <submittedName>
        <fullName evidence="2">SFRICE_017207</fullName>
    </submittedName>
</protein>
<evidence type="ECO:0000313" key="2">
    <source>
        <dbReference type="EMBL" id="SOQ42110.1"/>
    </source>
</evidence>
<dbReference type="EMBL" id="ODYU01003401">
    <property type="protein sequence ID" value="SOQ42110.1"/>
    <property type="molecule type" value="Genomic_DNA"/>
</dbReference>
<dbReference type="AlphaFoldDB" id="A0A2H1VMQ8"/>
<sequence length="178" mass="19487">MIVVLQPDASVRDQQRWSEMWNGWKEAISAVTERDTFPIKCQPRLQAAAISNDIVTFRVSCVRVDGQCVVVRRFLFNGGYLSPESDYFNCVVNIPEDIRRVDEPSEAGEQMSVLGGVPGRLYGAASTLVGPDEKCGRINPALEPDDDDLDDPNDGPTPLFGSSSAPPPVQPFGKQTAF</sequence>
<reference evidence="2" key="1">
    <citation type="submission" date="2016-07" db="EMBL/GenBank/DDBJ databases">
        <authorList>
            <person name="Bretaudeau A."/>
        </authorList>
    </citation>
    <scope>NUCLEOTIDE SEQUENCE</scope>
    <source>
        <strain evidence="2">Rice</strain>
        <tissue evidence="2">Whole body</tissue>
    </source>
</reference>
<organism evidence="2">
    <name type="scientific">Spodoptera frugiperda</name>
    <name type="common">Fall armyworm</name>
    <dbReference type="NCBI Taxonomy" id="7108"/>
    <lineage>
        <taxon>Eukaryota</taxon>
        <taxon>Metazoa</taxon>
        <taxon>Ecdysozoa</taxon>
        <taxon>Arthropoda</taxon>
        <taxon>Hexapoda</taxon>
        <taxon>Insecta</taxon>
        <taxon>Pterygota</taxon>
        <taxon>Neoptera</taxon>
        <taxon>Endopterygota</taxon>
        <taxon>Lepidoptera</taxon>
        <taxon>Glossata</taxon>
        <taxon>Ditrysia</taxon>
        <taxon>Noctuoidea</taxon>
        <taxon>Noctuidae</taxon>
        <taxon>Amphipyrinae</taxon>
        <taxon>Spodoptera</taxon>
    </lineage>
</organism>
<feature type="region of interest" description="Disordered" evidence="1">
    <location>
        <begin position="134"/>
        <end position="178"/>
    </location>
</feature>
<evidence type="ECO:0000256" key="1">
    <source>
        <dbReference type="SAM" id="MobiDB-lite"/>
    </source>
</evidence>
<name>A0A2H1VMQ8_SPOFR</name>
<accession>A0A2H1VMQ8</accession>
<feature type="compositionally biased region" description="Acidic residues" evidence="1">
    <location>
        <begin position="143"/>
        <end position="153"/>
    </location>
</feature>
<proteinExistence type="predicted"/>